<comment type="caution">
    <text evidence="5">Lacks conserved residue(s) required for the propagation of feature annotation.</text>
</comment>
<dbReference type="AlphaFoldDB" id="A0A2J7PGF6"/>
<evidence type="ECO:0000256" key="3">
    <source>
        <dbReference type="ARBA" id="ARBA00022989"/>
    </source>
</evidence>
<dbReference type="STRING" id="105785.A0A2J7PGF6"/>
<proteinExistence type="inferred from homology"/>
<evidence type="ECO:0000256" key="5">
    <source>
        <dbReference type="PROSITE-ProRule" id="PRU01217"/>
    </source>
</evidence>
<dbReference type="GO" id="GO:0016020">
    <property type="term" value="C:membrane"/>
    <property type="evidence" value="ECO:0007669"/>
    <property type="project" value="UniProtKB-SubCell"/>
</dbReference>
<protein>
    <recommendedName>
        <fullName evidence="6">E1 domain-containing protein</fullName>
    </recommendedName>
</protein>
<organism evidence="7 8">
    <name type="scientific">Cryptotermes secundus</name>
    <dbReference type="NCBI Taxonomy" id="105785"/>
    <lineage>
        <taxon>Eukaryota</taxon>
        <taxon>Metazoa</taxon>
        <taxon>Ecdysozoa</taxon>
        <taxon>Arthropoda</taxon>
        <taxon>Hexapoda</taxon>
        <taxon>Insecta</taxon>
        <taxon>Pterygota</taxon>
        <taxon>Neoptera</taxon>
        <taxon>Polyneoptera</taxon>
        <taxon>Dictyoptera</taxon>
        <taxon>Blattodea</taxon>
        <taxon>Blattoidea</taxon>
        <taxon>Termitoidae</taxon>
        <taxon>Kalotermitidae</taxon>
        <taxon>Cryptotermitinae</taxon>
        <taxon>Cryptotermes</taxon>
    </lineage>
</organism>
<gene>
    <name evidence="7" type="ORF">B7P43_G01021</name>
</gene>
<dbReference type="PANTHER" id="PTHR23103:SF15">
    <property type="entry name" value="AMYLOID-BETA-LIKE PROTEIN"/>
    <property type="match status" value="1"/>
</dbReference>
<evidence type="ECO:0000313" key="8">
    <source>
        <dbReference type="Proteomes" id="UP000235965"/>
    </source>
</evidence>
<evidence type="ECO:0000259" key="6">
    <source>
        <dbReference type="PROSITE" id="PS51869"/>
    </source>
</evidence>
<dbReference type="InterPro" id="IPR008155">
    <property type="entry name" value="Amyloid_glyco"/>
</dbReference>
<keyword evidence="2" id="KW-0812">Transmembrane</keyword>
<dbReference type="InParanoid" id="A0A2J7PGF6"/>
<dbReference type="GO" id="GO:0043005">
    <property type="term" value="C:neuron projection"/>
    <property type="evidence" value="ECO:0007669"/>
    <property type="project" value="TreeGrafter"/>
</dbReference>
<feature type="region of interest" description="CuBD subdomain" evidence="5">
    <location>
        <begin position="230"/>
        <end position="262"/>
    </location>
</feature>
<dbReference type="InterPro" id="IPR008154">
    <property type="entry name" value="Amyloid_glyco_extra"/>
</dbReference>
<evidence type="ECO:0000313" key="7">
    <source>
        <dbReference type="EMBL" id="PNF15417.1"/>
    </source>
</evidence>
<dbReference type="OrthoDB" id="6147836at2759"/>
<comment type="caution">
    <text evidence="7">The sequence shown here is derived from an EMBL/GenBank/DDBJ whole genome shotgun (WGS) entry which is preliminary data.</text>
</comment>
<comment type="subcellular location">
    <subcellularLocation>
        <location evidence="1">Membrane</location>
        <topology evidence="1">Single-pass type I membrane protein</topology>
    </subcellularLocation>
</comment>
<reference evidence="7 8" key="1">
    <citation type="submission" date="2017-12" db="EMBL/GenBank/DDBJ databases">
        <title>Hemimetabolous genomes reveal molecular basis of termite eusociality.</title>
        <authorList>
            <person name="Harrison M.C."/>
            <person name="Jongepier E."/>
            <person name="Robertson H.M."/>
            <person name="Arning N."/>
            <person name="Bitard-Feildel T."/>
            <person name="Chao H."/>
            <person name="Childers C.P."/>
            <person name="Dinh H."/>
            <person name="Doddapaneni H."/>
            <person name="Dugan S."/>
            <person name="Gowin J."/>
            <person name="Greiner C."/>
            <person name="Han Y."/>
            <person name="Hu H."/>
            <person name="Hughes D.S.T."/>
            <person name="Huylmans A.-K."/>
            <person name="Kemena C."/>
            <person name="Kremer L.P.M."/>
            <person name="Lee S.L."/>
            <person name="Lopez-Ezquerra A."/>
            <person name="Mallet L."/>
            <person name="Monroy-Kuhn J.M."/>
            <person name="Moser A."/>
            <person name="Murali S.C."/>
            <person name="Muzny D.M."/>
            <person name="Otani S."/>
            <person name="Piulachs M.-D."/>
            <person name="Poelchau M."/>
            <person name="Qu J."/>
            <person name="Schaub F."/>
            <person name="Wada-Katsumata A."/>
            <person name="Worley K.C."/>
            <person name="Xie Q."/>
            <person name="Ylla G."/>
            <person name="Poulsen M."/>
            <person name="Gibbs R.A."/>
            <person name="Schal C."/>
            <person name="Richards S."/>
            <person name="Belles X."/>
            <person name="Korb J."/>
            <person name="Bornberg-Bauer E."/>
        </authorList>
    </citation>
    <scope>NUCLEOTIDE SEQUENCE [LARGE SCALE GENOMIC DNA]</scope>
    <source>
        <tissue evidence="7">Whole body</tissue>
    </source>
</reference>
<sequence length="297" mass="34032">MFAARILLETGRASEALSGTVDLPATHFEPQIAMYCGADKQQVYHTQYMTETGHWVTDMNNKAKCLKDKVEILDYCKKVEVLRRADHSPKESYRMCKIEKTRSERSSWRAYSTNGGERNAYRMLVGKPEGKRPLGRPRRRWMDNVKIDLGEMELDGMDWIDLAQDMDQWRALVNTVYPKRDITNIVEASHYQKVSNWCKVGHKKCKGSHSEWVKPYRCLGNKVKRSGLSCLDNSSPPTATLRPCSRHHEATFEGHLVSVVPISFAAKEMNLQNQFVVLEAVGRLQRVPFVQVTTVLI</sequence>
<dbReference type="Pfam" id="PF02177">
    <property type="entry name" value="APP_N"/>
    <property type="match status" value="2"/>
</dbReference>
<comment type="similarity">
    <text evidence="5">Belongs to the APP family.</text>
</comment>
<dbReference type="GO" id="GO:0007417">
    <property type="term" value="P:central nervous system development"/>
    <property type="evidence" value="ECO:0007669"/>
    <property type="project" value="TreeGrafter"/>
</dbReference>
<dbReference type="GO" id="GO:0008201">
    <property type="term" value="F:heparin binding"/>
    <property type="evidence" value="ECO:0007669"/>
    <property type="project" value="UniProtKB-UniRule"/>
</dbReference>
<dbReference type="PROSITE" id="PS51869">
    <property type="entry name" value="APP_E1"/>
    <property type="match status" value="1"/>
</dbReference>
<keyword evidence="8" id="KW-1185">Reference proteome</keyword>
<dbReference type="GO" id="GO:0043025">
    <property type="term" value="C:neuronal cell body"/>
    <property type="evidence" value="ECO:0007669"/>
    <property type="project" value="TreeGrafter"/>
</dbReference>
<accession>A0A2J7PGF6</accession>
<name>A0A2J7PGF6_9NEOP</name>
<dbReference type="GO" id="GO:0007409">
    <property type="term" value="P:axonogenesis"/>
    <property type="evidence" value="ECO:0007669"/>
    <property type="project" value="TreeGrafter"/>
</dbReference>
<evidence type="ECO:0000256" key="1">
    <source>
        <dbReference type="ARBA" id="ARBA00004479"/>
    </source>
</evidence>
<dbReference type="SMART" id="SM00006">
    <property type="entry name" value="A4_EXTRA"/>
    <property type="match status" value="1"/>
</dbReference>
<dbReference type="InterPro" id="IPR015849">
    <property type="entry name" value="Amyloid_glyco_heparin-bd"/>
</dbReference>
<keyword evidence="3" id="KW-1133">Transmembrane helix</keyword>
<feature type="region of interest" description="GFLD subdomain" evidence="5">
    <location>
        <begin position="26"/>
        <end position="223"/>
    </location>
</feature>
<dbReference type="PANTHER" id="PTHR23103">
    <property type="entry name" value="ALZHEIMER'S DISEASE BETA-AMYLOID RELATED"/>
    <property type="match status" value="1"/>
</dbReference>
<keyword evidence="4" id="KW-0472">Membrane</keyword>
<feature type="domain" description="E1" evidence="6">
    <location>
        <begin position="26"/>
        <end position="262"/>
    </location>
</feature>
<dbReference type="Proteomes" id="UP000235965">
    <property type="component" value="Unassembled WGS sequence"/>
</dbReference>
<evidence type="ECO:0000256" key="4">
    <source>
        <dbReference type="ARBA" id="ARBA00023136"/>
    </source>
</evidence>
<dbReference type="EMBL" id="NEVH01025635">
    <property type="protein sequence ID" value="PNF15417.1"/>
    <property type="molecule type" value="Genomic_DNA"/>
</dbReference>
<dbReference type="InterPro" id="IPR036454">
    <property type="entry name" value="Amyloid_glyco_heparin-bd_sf"/>
</dbReference>
<dbReference type="SUPFAM" id="SSF56491">
    <property type="entry name" value="A heparin-binding domain"/>
    <property type="match status" value="2"/>
</dbReference>
<feature type="disulfide bond" evidence="5">
    <location>
        <begin position="198"/>
        <end position="205"/>
    </location>
</feature>
<evidence type="ECO:0000256" key="2">
    <source>
        <dbReference type="ARBA" id="ARBA00022692"/>
    </source>
</evidence>
<keyword evidence="5" id="KW-1015">Disulfide bond</keyword>
<dbReference type="Gene3D" id="3.90.570.10">
    <property type="entry name" value="Amyloidogenic glycoprotein, heparin-binding domain"/>
    <property type="match status" value="2"/>
</dbReference>